<keyword evidence="2" id="KW-0175">Coiled coil</keyword>
<dbReference type="EMBL" id="CAJNOK010036491">
    <property type="protein sequence ID" value="CAF1523000.1"/>
    <property type="molecule type" value="Genomic_DNA"/>
</dbReference>
<feature type="non-terminal residue" evidence="5">
    <location>
        <position position="1"/>
    </location>
</feature>
<dbReference type="AlphaFoldDB" id="A0A8S2FP20"/>
<evidence type="ECO:0000256" key="1">
    <source>
        <dbReference type="ARBA" id="ARBA00023125"/>
    </source>
</evidence>
<dbReference type="GO" id="GO:0003677">
    <property type="term" value="F:DNA binding"/>
    <property type="evidence" value="ECO:0007669"/>
    <property type="project" value="UniProtKB-KW"/>
</dbReference>
<feature type="region of interest" description="Disordered" evidence="3">
    <location>
        <begin position="53"/>
        <end position="85"/>
    </location>
</feature>
<feature type="domain" description="HTH CENPB-type" evidence="4">
    <location>
        <begin position="180"/>
        <end position="257"/>
    </location>
</feature>
<dbReference type="Pfam" id="PF03184">
    <property type="entry name" value="DDE_1"/>
    <property type="match status" value="1"/>
</dbReference>
<dbReference type="InterPro" id="IPR050863">
    <property type="entry name" value="CenT-Element_Derived"/>
</dbReference>
<gene>
    <name evidence="5" type="ORF">OVA965_LOCUS37874</name>
    <name evidence="6" type="ORF">TMI583_LOCUS38998</name>
</gene>
<evidence type="ECO:0000256" key="2">
    <source>
        <dbReference type="SAM" id="Coils"/>
    </source>
</evidence>
<feature type="compositionally biased region" description="Acidic residues" evidence="3">
    <location>
        <begin position="53"/>
        <end position="68"/>
    </location>
</feature>
<dbReference type="PANTHER" id="PTHR19303">
    <property type="entry name" value="TRANSPOSON"/>
    <property type="match status" value="1"/>
</dbReference>
<evidence type="ECO:0000313" key="6">
    <source>
        <dbReference type="EMBL" id="CAF4309809.1"/>
    </source>
</evidence>
<dbReference type="Proteomes" id="UP000682733">
    <property type="component" value="Unassembled WGS sequence"/>
</dbReference>
<evidence type="ECO:0000259" key="4">
    <source>
        <dbReference type="PROSITE" id="PS51253"/>
    </source>
</evidence>
<dbReference type="InterPro" id="IPR004875">
    <property type="entry name" value="DDE_SF_endonuclease_dom"/>
</dbReference>
<evidence type="ECO:0000256" key="3">
    <source>
        <dbReference type="SAM" id="MobiDB-lite"/>
    </source>
</evidence>
<sequence>YAFTNIHLQAIQGFDNNKNDTDSSHDSDVEVTSQVDYDQNDILCLKRYLNINSDDEENDKEPIDEDTEQLVSAGDNGLSNSPQQSFTTNTTALITSSSITSDDEIEYRTANDQPNKRKRRQWTIFEKLKALDDLEKNGNNKRLTATKHQCTRFMLKQWEKRKQELLMLANETHGKRRKRLDGGGKKLKYIDLDNKLLQWFRERRTGNANNKPIRKERVSFKQLQRTGKQISIEMKHEPPSSKWYGRFLKRHRLSLQKPKRQQKIPLDEAHKLIHGFHTYIRRCSRWGPKRGSMGAFTPKDVCNMDESPLSLFGDQSKLTVNDINTCNEIEGCISNKRFCTVILTVFGDNSNRVGPVLLFKGKGQVSDREKEQYSKDVKVFFTPKAVNNKPTMDKYIHYWNKKVNDNHPKLFITDSAKTHLNDETLRLLRKESVVVAVVPKGCTMYIQALDVFVFSVFKHHYYECSEEFIEKNGPRSTIKLTASQSRILCTRLTSSAWQRTLQSIDMEKGFKDLGYVWSDDSVIRPRSVPGYSFDPATIDFSLATTKTRQVDEHKRIENEAREAQEHKRVLFNKQNIKQTKITDLWKKE</sequence>
<evidence type="ECO:0000313" key="7">
    <source>
        <dbReference type="Proteomes" id="UP000677228"/>
    </source>
</evidence>
<dbReference type="Proteomes" id="UP000677228">
    <property type="component" value="Unassembled WGS sequence"/>
</dbReference>
<accession>A0A8S2FP20</accession>
<protein>
    <recommendedName>
        <fullName evidence="4">HTH CENPB-type domain-containing protein</fullName>
    </recommendedName>
</protein>
<keyword evidence="1" id="KW-0238">DNA-binding</keyword>
<organism evidence="5 7">
    <name type="scientific">Didymodactylos carnosus</name>
    <dbReference type="NCBI Taxonomy" id="1234261"/>
    <lineage>
        <taxon>Eukaryota</taxon>
        <taxon>Metazoa</taxon>
        <taxon>Spiralia</taxon>
        <taxon>Gnathifera</taxon>
        <taxon>Rotifera</taxon>
        <taxon>Eurotatoria</taxon>
        <taxon>Bdelloidea</taxon>
        <taxon>Philodinida</taxon>
        <taxon>Philodinidae</taxon>
        <taxon>Didymodactylos</taxon>
    </lineage>
</organism>
<proteinExistence type="predicted"/>
<dbReference type="GO" id="GO:0005634">
    <property type="term" value="C:nucleus"/>
    <property type="evidence" value="ECO:0007669"/>
    <property type="project" value="TreeGrafter"/>
</dbReference>
<name>A0A8S2FP20_9BILA</name>
<dbReference type="PROSITE" id="PS51253">
    <property type="entry name" value="HTH_CENPB"/>
    <property type="match status" value="1"/>
</dbReference>
<feature type="coiled-coil region" evidence="2">
    <location>
        <begin position="546"/>
        <end position="573"/>
    </location>
</feature>
<comment type="caution">
    <text evidence="5">The sequence shown here is derived from an EMBL/GenBank/DDBJ whole genome shotgun (WGS) entry which is preliminary data.</text>
</comment>
<dbReference type="PANTHER" id="PTHR19303:SF73">
    <property type="entry name" value="PROTEIN PDC2"/>
    <property type="match status" value="1"/>
</dbReference>
<dbReference type="InterPro" id="IPR006600">
    <property type="entry name" value="HTH_CenpB_DNA-bd_dom"/>
</dbReference>
<evidence type="ECO:0000313" key="5">
    <source>
        <dbReference type="EMBL" id="CAF1523000.1"/>
    </source>
</evidence>
<reference evidence="5" key="1">
    <citation type="submission" date="2021-02" db="EMBL/GenBank/DDBJ databases">
        <authorList>
            <person name="Nowell W R."/>
        </authorList>
    </citation>
    <scope>NUCLEOTIDE SEQUENCE</scope>
</reference>
<dbReference type="EMBL" id="CAJOBA010058644">
    <property type="protein sequence ID" value="CAF4309809.1"/>
    <property type="molecule type" value="Genomic_DNA"/>
</dbReference>